<protein>
    <recommendedName>
        <fullName evidence="3">Protein kinase domain-containing protein</fullName>
    </recommendedName>
</protein>
<evidence type="ECO:0000313" key="2">
    <source>
        <dbReference type="Proteomes" id="UP001583177"/>
    </source>
</evidence>
<dbReference type="EMBL" id="JAWRVE010000025">
    <property type="protein sequence ID" value="KAL1873543.1"/>
    <property type="molecule type" value="Genomic_DNA"/>
</dbReference>
<evidence type="ECO:0000313" key="1">
    <source>
        <dbReference type="EMBL" id="KAL1873543.1"/>
    </source>
</evidence>
<reference evidence="1 2" key="1">
    <citation type="journal article" date="2024" name="IMA Fungus">
        <title>IMA Genome - F19 : A genome assembly and annotation guide to empower mycologists, including annotated draft genome sequences of Ceratocystis pirilliformis, Diaporthe australafricana, Fusarium ophioides, Paecilomyces lecythidis, and Sporothrix stenoceras.</title>
        <authorList>
            <person name="Aylward J."/>
            <person name="Wilson A.M."/>
            <person name="Visagie C.M."/>
            <person name="Spraker J."/>
            <person name="Barnes I."/>
            <person name="Buitendag C."/>
            <person name="Ceriani C."/>
            <person name="Del Mar Angel L."/>
            <person name="du Plessis D."/>
            <person name="Fuchs T."/>
            <person name="Gasser K."/>
            <person name="Kramer D."/>
            <person name="Li W."/>
            <person name="Munsamy K."/>
            <person name="Piso A."/>
            <person name="Price J.L."/>
            <person name="Sonnekus B."/>
            <person name="Thomas C."/>
            <person name="van der Nest A."/>
            <person name="van Dijk A."/>
            <person name="van Heerden A."/>
            <person name="van Vuuren N."/>
            <person name="Yilmaz N."/>
            <person name="Duong T.A."/>
            <person name="van der Merwe N.A."/>
            <person name="Wingfield M.J."/>
            <person name="Wingfield B.D."/>
        </authorList>
    </citation>
    <scope>NUCLEOTIDE SEQUENCE [LARGE SCALE GENOMIC DNA]</scope>
    <source>
        <strain evidence="1 2">CMW 18300</strain>
    </source>
</reference>
<evidence type="ECO:0008006" key="3">
    <source>
        <dbReference type="Google" id="ProtNLM"/>
    </source>
</evidence>
<dbReference type="Proteomes" id="UP001583177">
    <property type="component" value="Unassembled WGS sequence"/>
</dbReference>
<name>A0ABR3XC59_9PEZI</name>
<keyword evidence="2" id="KW-1185">Reference proteome</keyword>
<accession>A0ABR3XC59</accession>
<sequence length="83" mass="9779">MNPQTNGCDRKDEDDFEWRRNAIITKCQEGDDYEADEYSDYDFGSLQQLSLTISSLLKWEPESRVSAQQALSYIEWVDYRNEA</sequence>
<organism evidence="1 2">
    <name type="scientific">Diaporthe australafricana</name>
    <dbReference type="NCBI Taxonomy" id="127596"/>
    <lineage>
        <taxon>Eukaryota</taxon>
        <taxon>Fungi</taxon>
        <taxon>Dikarya</taxon>
        <taxon>Ascomycota</taxon>
        <taxon>Pezizomycotina</taxon>
        <taxon>Sordariomycetes</taxon>
        <taxon>Sordariomycetidae</taxon>
        <taxon>Diaporthales</taxon>
        <taxon>Diaporthaceae</taxon>
        <taxon>Diaporthe</taxon>
    </lineage>
</organism>
<gene>
    <name evidence="1" type="ORF">Daus18300_003906</name>
</gene>
<comment type="caution">
    <text evidence="1">The sequence shown here is derived from an EMBL/GenBank/DDBJ whole genome shotgun (WGS) entry which is preliminary data.</text>
</comment>
<proteinExistence type="predicted"/>